<reference evidence="11 12" key="2">
    <citation type="submission" date="2018-11" db="EMBL/GenBank/DDBJ databases">
        <authorList>
            <consortium name="Pathogen Informatics"/>
        </authorList>
    </citation>
    <scope>NUCLEOTIDE SEQUENCE [LARGE SCALE GENOMIC DNA]</scope>
</reference>
<keyword evidence="5" id="KW-0648">Protein biosynthesis</keyword>
<dbReference type="InterPro" id="IPR037171">
    <property type="entry name" value="NagB/RpiA_transferase-like"/>
</dbReference>
<evidence type="ECO:0000256" key="4">
    <source>
        <dbReference type="ARBA" id="ARBA00022540"/>
    </source>
</evidence>
<evidence type="ECO:0000256" key="2">
    <source>
        <dbReference type="ARBA" id="ARBA00007251"/>
    </source>
</evidence>
<comment type="subunit">
    <text evidence="9">Component of the translation initiation factor 2B (eIF2B) complex which is a heterodecamer of two sets of five different subunits: alpha, beta, gamma, delta and epsilon. Subunits alpha, beta and delta comprise a regulatory subcomplex and subunits epsilon and gamma comprise a catalytic subcomplex. Within the complex, the hexameric regulatory complex resides at the center, with the two heterodimeric catalytic subcomplexes bound on opposite sides.</text>
</comment>
<reference evidence="13" key="1">
    <citation type="submission" date="2017-02" db="UniProtKB">
        <authorList>
            <consortium name="WormBaseParasite"/>
        </authorList>
    </citation>
    <scope>IDENTIFICATION</scope>
</reference>
<dbReference type="GO" id="GO:0005085">
    <property type="term" value="F:guanyl-nucleotide exchange factor activity"/>
    <property type="evidence" value="ECO:0007669"/>
    <property type="project" value="TreeGrafter"/>
</dbReference>
<dbReference type="SUPFAM" id="SSF100950">
    <property type="entry name" value="NagB/RpiA/CoA transferase-like"/>
    <property type="match status" value="1"/>
</dbReference>
<comment type="similarity">
    <text evidence="2 10">Belongs to the eIF-2B alpha/beta/delta subunits family.</text>
</comment>
<keyword evidence="4" id="KW-0396">Initiation factor</keyword>
<dbReference type="STRING" id="42155.A0A0R3QQB4"/>
<dbReference type="GO" id="GO:0005851">
    <property type="term" value="C:eukaryotic translation initiation factor 2B complex"/>
    <property type="evidence" value="ECO:0007669"/>
    <property type="project" value="TreeGrafter"/>
</dbReference>
<dbReference type="EMBL" id="UZAG01016171">
    <property type="protein sequence ID" value="VDO26424.1"/>
    <property type="molecule type" value="Genomic_DNA"/>
</dbReference>
<evidence type="ECO:0000256" key="3">
    <source>
        <dbReference type="ARBA" id="ARBA00022490"/>
    </source>
</evidence>
<evidence type="ECO:0000256" key="7">
    <source>
        <dbReference type="ARBA" id="ARBA00044208"/>
    </source>
</evidence>
<dbReference type="WBParaSite" id="BTMF_0000989901-mRNA-1">
    <property type="protein sequence ID" value="BTMF_0000989901-mRNA-1"/>
    <property type="gene ID" value="BTMF_0000989901"/>
</dbReference>
<dbReference type="InterPro" id="IPR000649">
    <property type="entry name" value="IF-2B-related"/>
</dbReference>
<accession>A0A0R3QQB4</accession>
<name>A0A0R3QQB4_9BILA</name>
<evidence type="ECO:0000256" key="10">
    <source>
        <dbReference type="RuleBase" id="RU003814"/>
    </source>
</evidence>
<dbReference type="InterPro" id="IPR042529">
    <property type="entry name" value="IF_2B-like_C"/>
</dbReference>
<dbReference type="InterPro" id="IPR042528">
    <property type="entry name" value="elF-2B_alpha_N"/>
</dbReference>
<keyword evidence="3" id="KW-0963">Cytoplasm</keyword>
<dbReference type="Pfam" id="PF01008">
    <property type="entry name" value="IF-2B"/>
    <property type="match status" value="1"/>
</dbReference>
<evidence type="ECO:0000313" key="11">
    <source>
        <dbReference type="EMBL" id="VDO26424.1"/>
    </source>
</evidence>
<evidence type="ECO:0000256" key="9">
    <source>
        <dbReference type="ARBA" id="ARBA00046432"/>
    </source>
</evidence>
<comment type="subcellular location">
    <subcellularLocation>
        <location evidence="1">Cytoplasm</location>
        <location evidence="1">Cytosol</location>
    </subcellularLocation>
</comment>
<proteinExistence type="inferred from homology"/>
<evidence type="ECO:0000256" key="6">
    <source>
        <dbReference type="ARBA" id="ARBA00043898"/>
    </source>
</evidence>
<evidence type="ECO:0000313" key="13">
    <source>
        <dbReference type="WBParaSite" id="BTMF_0000989901-mRNA-1"/>
    </source>
</evidence>
<dbReference type="PANTHER" id="PTHR45860:SF1">
    <property type="entry name" value="TRANSLATION INITIATION FACTOR EIF-2B SUBUNIT ALPHA"/>
    <property type="match status" value="1"/>
</dbReference>
<evidence type="ECO:0000256" key="5">
    <source>
        <dbReference type="ARBA" id="ARBA00022917"/>
    </source>
</evidence>
<sequence>MVSRDTSVYVHVRRNGQDVSSRPHVSLTERVKQFTRKASHTHRTSHHSRTTFNFSSLMLKIMELDIAKHFQQLLNGNENLKSTGQAAIETLMRCIEISKAKTVNELTDELRNAVVAMSTTDHSIPSIRSASELFLRFISLATPEENAQEFSILMRKYKERGNIFIERVELSKTLIACFAVPFIRNSMRILTHSYSKVVLEVLLHARRNGVNAHVFVTESCPDKSGNVMIKALKDAGIHCTLILDAGVGYIMETIDLVMVGAEGVMETGGIINKIGTHPLAVCAKAMHKPFFVMAESIKFVKEYPLNQNDIPIEFKYAASTLTKHKFDGDFSSEHPLVDYTPPQYINLLFTNLGILTPAAVGDELIKLYV</sequence>
<evidence type="ECO:0000256" key="1">
    <source>
        <dbReference type="ARBA" id="ARBA00004514"/>
    </source>
</evidence>
<dbReference type="PANTHER" id="PTHR45860">
    <property type="entry name" value="TRANSLATION INITIATION FACTOR EIF-2B SUBUNIT ALPHA"/>
    <property type="match status" value="1"/>
</dbReference>
<dbReference type="Gene3D" id="1.20.120.1070">
    <property type="entry name" value="Translation initiation factor eIF-2B, N-terminal domain"/>
    <property type="match status" value="1"/>
</dbReference>
<comment type="function">
    <text evidence="6">Acts as a component of the translation initiation factor 2B (eIF2B) complex, which catalyzes the exchange of GDP for GTP on eukaryotic initiation factor 2 (eIF2) gamma subunit. Its guanine nucleotide exchange factor activity is repressed when bound to eIF2 complex phosphorylated on the alpha subunit, thereby limiting the amount of methionyl-initiator methionine tRNA available to the ribosome and consequently global translation is repressed.</text>
</comment>
<dbReference type="GO" id="GO:0003743">
    <property type="term" value="F:translation initiation factor activity"/>
    <property type="evidence" value="ECO:0007669"/>
    <property type="project" value="UniProtKB-KW"/>
</dbReference>
<dbReference type="InterPro" id="IPR051501">
    <property type="entry name" value="eIF2B_alpha/beta/delta"/>
</dbReference>
<dbReference type="AlphaFoldDB" id="A0A0R3QQB4"/>
<dbReference type="GO" id="GO:0005829">
    <property type="term" value="C:cytosol"/>
    <property type="evidence" value="ECO:0007669"/>
    <property type="project" value="UniProtKB-SubCell"/>
</dbReference>
<dbReference type="Gene3D" id="3.40.50.10470">
    <property type="entry name" value="Translation initiation factor eif-2b, domain 2"/>
    <property type="match status" value="1"/>
</dbReference>
<protein>
    <recommendedName>
        <fullName evidence="7">Translation initiation factor eIF2B subunit alpha</fullName>
    </recommendedName>
    <alternativeName>
        <fullName evidence="8">eIF2B GDP-GTP exchange factor subunit alpha</fullName>
    </alternativeName>
</protein>
<evidence type="ECO:0000313" key="12">
    <source>
        <dbReference type="Proteomes" id="UP000280834"/>
    </source>
</evidence>
<organism evidence="13">
    <name type="scientific">Brugia timori</name>
    <dbReference type="NCBI Taxonomy" id="42155"/>
    <lineage>
        <taxon>Eukaryota</taxon>
        <taxon>Metazoa</taxon>
        <taxon>Ecdysozoa</taxon>
        <taxon>Nematoda</taxon>
        <taxon>Chromadorea</taxon>
        <taxon>Rhabditida</taxon>
        <taxon>Spirurina</taxon>
        <taxon>Spiruromorpha</taxon>
        <taxon>Filarioidea</taxon>
        <taxon>Onchocercidae</taxon>
        <taxon>Brugia</taxon>
    </lineage>
</organism>
<gene>
    <name evidence="11" type="ORF">BTMF_LOCUS7950</name>
</gene>
<evidence type="ECO:0000256" key="8">
    <source>
        <dbReference type="ARBA" id="ARBA00044236"/>
    </source>
</evidence>
<dbReference type="Proteomes" id="UP000280834">
    <property type="component" value="Unassembled WGS sequence"/>
</dbReference>
<keyword evidence="12" id="KW-1185">Reference proteome</keyword>